<dbReference type="Proteomes" id="UP001152797">
    <property type="component" value="Unassembled WGS sequence"/>
</dbReference>
<dbReference type="EMBL" id="CAMXCT030001768">
    <property type="protein sequence ID" value="CAL4780179.1"/>
    <property type="molecule type" value="Genomic_DNA"/>
</dbReference>
<dbReference type="Pfam" id="PF04857">
    <property type="entry name" value="CAF1"/>
    <property type="match status" value="1"/>
</dbReference>
<keyword evidence="3" id="KW-0812">Transmembrane</keyword>
<gene>
    <name evidence="4" type="ORF">C1SCF055_LOCUS19661</name>
</gene>
<dbReference type="InterPro" id="IPR051181">
    <property type="entry name" value="CAF1_poly(A)_ribonucleases"/>
</dbReference>
<evidence type="ECO:0000256" key="2">
    <source>
        <dbReference type="SAM" id="MobiDB-lite"/>
    </source>
</evidence>
<keyword evidence="3" id="KW-1133">Transmembrane helix</keyword>
<keyword evidence="3" id="KW-0472">Membrane</keyword>
<dbReference type="InterPro" id="IPR012337">
    <property type="entry name" value="RNaseH-like_sf"/>
</dbReference>
<reference evidence="4" key="1">
    <citation type="submission" date="2022-10" db="EMBL/GenBank/DDBJ databases">
        <authorList>
            <person name="Chen Y."/>
            <person name="Dougan E. K."/>
            <person name="Chan C."/>
            <person name="Rhodes N."/>
            <person name="Thang M."/>
        </authorList>
    </citation>
    <scope>NUCLEOTIDE SEQUENCE</scope>
</reference>
<dbReference type="GO" id="GO:0000175">
    <property type="term" value="F:3'-5'-RNA exonuclease activity"/>
    <property type="evidence" value="ECO:0007669"/>
    <property type="project" value="TreeGrafter"/>
</dbReference>
<accession>A0A9P1CIF9</accession>
<evidence type="ECO:0000313" key="5">
    <source>
        <dbReference type="EMBL" id="CAL1146242.1"/>
    </source>
</evidence>
<dbReference type="InterPro" id="IPR036397">
    <property type="entry name" value="RNaseH_sf"/>
</dbReference>
<dbReference type="PANTHER" id="PTHR15092">
    <property type="entry name" value="POLY A -SPECIFIC RIBONUCLEASE/TARGET OF EGR1, MEMBER 1"/>
    <property type="match status" value="1"/>
</dbReference>
<dbReference type="OrthoDB" id="408954at2759"/>
<evidence type="ECO:0000313" key="6">
    <source>
        <dbReference type="EMBL" id="CAL4780179.1"/>
    </source>
</evidence>
<feature type="region of interest" description="Disordered" evidence="2">
    <location>
        <begin position="412"/>
        <end position="441"/>
    </location>
</feature>
<dbReference type="GO" id="GO:0003723">
    <property type="term" value="F:RNA binding"/>
    <property type="evidence" value="ECO:0007669"/>
    <property type="project" value="TreeGrafter"/>
</dbReference>
<keyword evidence="7" id="KW-1185">Reference proteome</keyword>
<evidence type="ECO:0000313" key="7">
    <source>
        <dbReference type="Proteomes" id="UP001152797"/>
    </source>
</evidence>
<dbReference type="SUPFAM" id="SSF53098">
    <property type="entry name" value="Ribonuclease H-like"/>
    <property type="match status" value="1"/>
</dbReference>
<organism evidence="4">
    <name type="scientific">Cladocopium goreaui</name>
    <dbReference type="NCBI Taxonomy" id="2562237"/>
    <lineage>
        <taxon>Eukaryota</taxon>
        <taxon>Sar</taxon>
        <taxon>Alveolata</taxon>
        <taxon>Dinophyceae</taxon>
        <taxon>Suessiales</taxon>
        <taxon>Symbiodiniaceae</taxon>
        <taxon>Cladocopium</taxon>
    </lineage>
</organism>
<protein>
    <submittedName>
        <fullName evidence="6">Poly(A)-specific ribonuclease PARN</fullName>
    </submittedName>
</protein>
<dbReference type="PANTHER" id="PTHR15092:SF22">
    <property type="entry name" value="POLY(A)-SPECIFIC RIBONUCLEASE PNLDC1"/>
    <property type="match status" value="1"/>
</dbReference>
<evidence type="ECO:0000313" key="4">
    <source>
        <dbReference type="EMBL" id="CAI3992867.1"/>
    </source>
</evidence>
<dbReference type="EMBL" id="CAMXCT010001768">
    <property type="protein sequence ID" value="CAI3992867.1"/>
    <property type="molecule type" value="Genomic_DNA"/>
</dbReference>
<comment type="similarity">
    <text evidence="1">Belongs to the CAF1 family.</text>
</comment>
<dbReference type="Gene3D" id="3.30.420.10">
    <property type="entry name" value="Ribonuclease H-like superfamily/Ribonuclease H"/>
    <property type="match status" value="1"/>
</dbReference>
<dbReference type="AlphaFoldDB" id="A0A9P1CIF9"/>
<evidence type="ECO:0000256" key="3">
    <source>
        <dbReference type="SAM" id="Phobius"/>
    </source>
</evidence>
<comment type="caution">
    <text evidence="4">The sequence shown here is derived from an EMBL/GenBank/DDBJ whole genome shotgun (WGS) entry which is preliminary data.</text>
</comment>
<name>A0A9P1CIF9_9DINO</name>
<evidence type="ECO:0000256" key="1">
    <source>
        <dbReference type="ARBA" id="ARBA00008372"/>
    </source>
</evidence>
<feature type="transmembrane region" description="Helical" evidence="3">
    <location>
        <begin position="460"/>
        <end position="479"/>
    </location>
</feature>
<sequence>MEGRASNFKKVLVDFESRLPSADFVAIDTELTGVDLEGEMDSFDDTAMVRLDRNCRIAERYSLIQLGLTLVSQERTGREEILNFVSYNLFAFPYAGNDLIGRDQGFFCQASALQFNAQHNVDFNTWIKDGIPYMSREDERRFKKYYARAEEKAGLLKLWKSLCQRQLPFVVHCPLDLFFLLATFERRPLPRNDPRAMAQMIKQCTPKVIDTAHLHGALGGFKRLALTKFAEDAKARYEEMASNGSVTPLKFRLVGETNSRYGSKNDMAHEAGFDSLVTAQLYAYLREISPAQVKEGANRLFLYKSIEYLDLERAAMEGEVGACMFDLSRVTLLVAALDPTEGSDAPRLIGNAGHLCKWIDALHVLVVMRASGGAAVRKAVELAKKVHGVVSWMGFDEWREGEAQKAQVASEVPDASSDAAMTGANGCKDTPAASSESNRSPSAKFFHSGHFALSRSRAKLLAVGAGMMFILLCAVRAELGSGISRLLKRLRRPVS</sequence>
<dbReference type="EMBL" id="CAMXCT020001768">
    <property type="protein sequence ID" value="CAL1146242.1"/>
    <property type="molecule type" value="Genomic_DNA"/>
</dbReference>
<proteinExistence type="inferred from homology"/>
<reference evidence="5" key="2">
    <citation type="submission" date="2024-04" db="EMBL/GenBank/DDBJ databases">
        <authorList>
            <person name="Chen Y."/>
            <person name="Shah S."/>
            <person name="Dougan E. K."/>
            <person name="Thang M."/>
            <person name="Chan C."/>
        </authorList>
    </citation>
    <scope>NUCLEOTIDE SEQUENCE [LARGE SCALE GENOMIC DNA]</scope>
</reference>
<dbReference type="InterPro" id="IPR006941">
    <property type="entry name" value="RNase_CAF1"/>
</dbReference>
<feature type="compositionally biased region" description="Polar residues" evidence="2">
    <location>
        <begin position="432"/>
        <end position="441"/>
    </location>
</feature>